<accession>A0A2R5GHT5</accession>
<evidence type="ECO:0000313" key="3">
    <source>
        <dbReference type="Proteomes" id="UP000241890"/>
    </source>
</evidence>
<dbReference type="Pfam" id="PF11397">
    <property type="entry name" value="GlcNAc"/>
    <property type="match status" value="2"/>
</dbReference>
<reference evidence="2 3" key="1">
    <citation type="submission" date="2017-12" db="EMBL/GenBank/DDBJ databases">
        <title>Sequencing, de novo assembly and annotation of complete genome of a new Thraustochytrid species, strain FCC1311.</title>
        <authorList>
            <person name="Sedici K."/>
            <person name="Godart F."/>
            <person name="Aiese Cigliano R."/>
            <person name="Sanseverino W."/>
            <person name="Barakat M."/>
            <person name="Ortet P."/>
            <person name="Marechal E."/>
            <person name="Cagnac O."/>
            <person name="Amato A."/>
        </authorList>
    </citation>
    <scope>NUCLEOTIDE SEQUENCE [LARGE SCALE GENOMIC DNA]</scope>
</reference>
<dbReference type="AlphaFoldDB" id="A0A2R5GHT5"/>
<keyword evidence="2" id="KW-0328">Glycosyltransferase</keyword>
<organism evidence="2 3">
    <name type="scientific">Hondaea fermentalgiana</name>
    <dbReference type="NCBI Taxonomy" id="2315210"/>
    <lineage>
        <taxon>Eukaryota</taxon>
        <taxon>Sar</taxon>
        <taxon>Stramenopiles</taxon>
        <taxon>Bigyra</taxon>
        <taxon>Labyrinthulomycetes</taxon>
        <taxon>Thraustochytrida</taxon>
        <taxon>Thraustochytriidae</taxon>
        <taxon>Hondaea</taxon>
    </lineage>
</organism>
<feature type="compositionally biased region" description="Acidic residues" evidence="1">
    <location>
        <begin position="686"/>
        <end position="697"/>
    </location>
</feature>
<keyword evidence="3" id="KW-1185">Reference proteome</keyword>
<comment type="caution">
    <text evidence="2">The sequence shown here is derived from an EMBL/GenBank/DDBJ whole genome shotgun (WGS) entry which is preliminary data.</text>
</comment>
<feature type="compositionally biased region" description="Polar residues" evidence="1">
    <location>
        <begin position="598"/>
        <end position="610"/>
    </location>
</feature>
<evidence type="ECO:0000313" key="2">
    <source>
        <dbReference type="EMBL" id="GBG29899.1"/>
    </source>
</evidence>
<protein>
    <submittedName>
        <fullName evidence="2">Skp1-protein-hydroxyproline N-acetylglucosaminyltransferase</fullName>
    </submittedName>
</protein>
<feature type="region of interest" description="Disordered" evidence="1">
    <location>
        <begin position="598"/>
        <end position="758"/>
    </location>
</feature>
<keyword evidence="2" id="KW-0808">Transferase</keyword>
<feature type="compositionally biased region" description="Acidic residues" evidence="1">
    <location>
        <begin position="667"/>
        <end position="678"/>
    </location>
</feature>
<name>A0A2R5GHT5_9STRA</name>
<sequence length="758" mass="85087">MWHVGGGDIYALKDRLAGLREQYSPDWEAAAVATDEPALKGKDVAPPLGAFAEPKPNKPGNVRGSASLPTDEAKEESQAIESDFVWQDVSRQVSFVLVDPKDSAWAEVSADGEAKFRFLEVRREDRLVELHDSNRELTVLLLEQNSLFKFRDENFRDLYVGFWDRWEGKQFGPVLGAYTDERRPPKPVLELKDAPLQTIVVMLAAFRDPLCGNTLFEAFSNARYPERVSAIVVEQKADDDVYDCVEEYCALVKKNGGTDADCRRQSVRVDKVPLDRARGVMPARYRQNLLLEDEEFCLQIDSHSAFEAEWDQIAIEDWLLTENEMAVITAYPNMVRDRHDQRNSPQRCSTKFSGDHEVVHGGNSAVNVHPGRTPYLIPFFGAGTSFSKCHANFNVPYDPYMSYLFGGEEFNRAARLFTSGYDMYGPKRNFVYHYYDSDEKPPQGRMPRHREFASLSTQTKKLLGSQTTARWRTLLGLPLTKKNPNLSVAAMQDAARFGLGTRRRIEQYEAFSRVNLHAATTESRCKDLGNIKWQSYDYESPFYPAGRDCPYHTMADIRRHCCTTLQSVLASTTAFLDKTNEVIAAEVQLSPPAFLSQPSQPILTSSNNGASFGACGPDSKSWPSQASMAEKAMSKGEMSRPNDGADSGKSRTFNDDKTGKEQGYHDDVEDQDEDEEDQGEGRSDEGVDDDEEEEEEEVKGGDGEHDDDDDDNDDDEDQDDEDQAEIEEEEREDAEDAAASGALLDVDVSEQDALDDSS</sequence>
<feature type="compositionally biased region" description="Acidic residues" evidence="1">
    <location>
        <begin position="747"/>
        <end position="758"/>
    </location>
</feature>
<evidence type="ECO:0000256" key="1">
    <source>
        <dbReference type="SAM" id="MobiDB-lite"/>
    </source>
</evidence>
<proteinExistence type="predicted"/>
<dbReference type="InParanoid" id="A0A2R5GHT5"/>
<dbReference type="InterPro" id="IPR021067">
    <property type="entry name" value="Glycosyltransferase"/>
</dbReference>
<feature type="compositionally biased region" description="Acidic residues" evidence="1">
    <location>
        <begin position="704"/>
        <end position="736"/>
    </location>
</feature>
<feature type="region of interest" description="Disordered" evidence="1">
    <location>
        <begin position="38"/>
        <end position="74"/>
    </location>
</feature>
<dbReference type="EMBL" id="BEYU01000067">
    <property type="protein sequence ID" value="GBG29899.1"/>
    <property type="molecule type" value="Genomic_DNA"/>
</dbReference>
<feature type="compositionally biased region" description="Basic and acidic residues" evidence="1">
    <location>
        <begin position="646"/>
        <end position="666"/>
    </location>
</feature>
<dbReference type="PANTHER" id="PTHR34496">
    <property type="entry name" value="GLCNAC TRANSFERASE-RELATED"/>
    <property type="match status" value="1"/>
</dbReference>
<gene>
    <name evidence="2" type="ORF">FCC1311_061192</name>
</gene>
<dbReference type="GO" id="GO:0016757">
    <property type="term" value="F:glycosyltransferase activity"/>
    <property type="evidence" value="ECO:0007669"/>
    <property type="project" value="UniProtKB-KW"/>
</dbReference>
<dbReference type="Proteomes" id="UP000241890">
    <property type="component" value="Unassembled WGS sequence"/>
</dbReference>
<dbReference type="PANTHER" id="PTHR34496:SF6">
    <property type="entry name" value="GLYCOSYLTRANSFERASE 2-LIKE DOMAIN-CONTAINING PROTEIN"/>
    <property type="match status" value="1"/>
</dbReference>
<dbReference type="OrthoDB" id="76265at2759"/>